<protein>
    <submittedName>
        <fullName evidence="2">Uncharacterized protein</fullName>
    </submittedName>
</protein>
<comment type="caution">
    <text evidence="2">The sequence shown here is derived from an EMBL/GenBank/DDBJ whole genome shotgun (WGS) entry which is preliminary data.</text>
</comment>
<accession>A0A1X2H8J8</accession>
<organism evidence="2 3">
    <name type="scientific">Syncephalastrum racemosum</name>
    <name type="common">Filamentous fungus</name>
    <dbReference type="NCBI Taxonomy" id="13706"/>
    <lineage>
        <taxon>Eukaryota</taxon>
        <taxon>Fungi</taxon>
        <taxon>Fungi incertae sedis</taxon>
        <taxon>Mucoromycota</taxon>
        <taxon>Mucoromycotina</taxon>
        <taxon>Mucoromycetes</taxon>
        <taxon>Mucorales</taxon>
        <taxon>Syncephalastraceae</taxon>
        <taxon>Syncephalastrum</taxon>
    </lineage>
</organism>
<feature type="compositionally biased region" description="Basic and acidic residues" evidence="1">
    <location>
        <begin position="298"/>
        <end position="307"/>
    </location>
</feature>
<feature type="compositionally biased region" description="Basic and acidic residues" evidence="1">
    <location>
        <begin position="257"/>
        <end position="280"/>
    </location>
</feature>
<evidence type="ECO:0000256" key="1">
    <source>
        <dbReference type="SAM" id="MobiDB-lite"/>
    </source>
</evidence>
<feature type="region of interest" description="Disordered" evidence="1">
    <location>
        <begin position="237"/>
        <end position="307"/>
    </location>
</feature>
<gene>
    <name evidence="2" type="ORF">BCR43DRAFT_516497</name>
</gene>
<dbReference type="InParanoid" id="A0A1X2H8J8"/>
<feature type="compositionally biased region" description="Acidic residues" evidence="1">
    <location>
        <begin position="281"/>
        <end position="291"/>
    </location>
</feature>
<evidence type="ECO:0000313" key="3">
    <source>
        <dbReference type="Proteomes" id="UP000242180"/>
    </source>
</evidence>
<reference evidence="2 3" key="1">
    <citation type="submission" date="2016-07" db="EMBL/GenBank/DDBJ databases">
        <title>Pervasive Adenine N6-methylation of Active Genes in Fungi.</title>
        <authorList>
            <consortium name="DOE Joint Genome Institute"/>
            <person name="Mondo S.J."/>
            <person name="Dannebaum R.O."/>
            <person name="Kuo R.C."/>
            <person name="Labutti K."/>
            <person name="Haridas S."/>
            <person name="Kuo A."/>
            <person name="Salamov A."/>
            <person name="Ahrendt S.R."/>
            <person name="Lipzen A."/>
            <person name="Sullivan W."/>
            <person name="Andreopoulos W.B."/>
            <person name="Clum A."/>
            <person name="Lindquist E."/>
            <person name="Daum C."/>
            <person name="Ramamoorthy G.K."/>
            <person name="Gryganskyi A."/>
            <person name="Culley D."/>
            <person name="Magnuson J.K."/>
            <person name="James T.Y."/>
            <person name="O'Malley M.A."/>
            <person name="Stajich J.E."/>
            <person name="Spatafora J.W."/>
            <person name="Visel A."/>
            <person name="Grigoriev I.V."/>
        </authorList>
    </citation>
    <scope>NUCLEOTIDE SEQUENCE [LARGE SCALE GENOMIC DNA]</scope>
    <source>
        <strain evidence="2 3">NRRL 2496</strain>
    </source>
</reference>
<keyword evidence="3" id="KW-1185">Reference proteome</keyword>
<dbReference type="AlphaFoldDB" id="A0A1X2H8J8"/>
<dbReference type="EMBL" id="MCGN01000007">
    <property type="protein sequence ID" value="ORY94872.1"/>
    <property type="molecule type" value="Genomic_DNA"/>
</dbReference>
<evidence type="ECO:0000313" key="2">
    <source>
        <dbReference type="EMBL" id="ORY94872.1"/>
    </source>
</evidence>
<sequence length="307" mass="35163">MDRLVLRFFGWCFKQELVLRDGTPDDYQVEFVLYTDSIREQALICTCPARTLREDHVEVPPGGGVIQVDVMGILSRRGDQYGLELLSIRILENVADALQLRAVSRNMAQQRTDRIHRDISRMVTPEQVASDQQAFAEQNAVQEGLQQGALESYIDRRLTALESTMNSRLDAIDAGMLRAIHTGFEIATNSMANTVANTVTDRINARFNFLRNDFYELRNHIDEQYFDEYIDDLATDVDDETDDTGESNDDDREDLQEELRELNDDLGHGRTELAHIKRKEEEEDEETEDDSASYASCKDYRHGDTPL</sequence>
<proteinExistence type="predicted"/>
<feature type="compositionally biased region" description="Acidic residues" evidence="1">
    <location>
        <begin position="237"/>
        <end position="256"/>
    </location>
</feature>
<name>A0A1X2H8J8_SYNRA</name>
<dbReference type="Proteomes" id="UP000242180">
    <property type="component" value="Unassembled WGS sequence"/>
</dbReference>